<accession>X6LJA9</accession>
<gene>
    <name evidence="1" type="ORF">RFI_35408</name>
</gene>
<comment type="caution">
    <text evidence="1">The sequence shown here is derived from an EMBL/GenBank/DDBJ whole genome shotgun (WGS) entry which is preliminary data.</text>
</comment>
<dbReference type="AlphaFoldDB" id="X6LJA9"/>
<organism evidence="1 2">
    <name type="scientific">Reticulomyxa filosa</name>
    <dbReference type="NCBI Taxonomy" id="46433"/>
    <lineage>
        <taxon>Eukaryota</taxon>
        <taxon>Sar</taxon>
        <taxon>Rhizaria</taxon>
        <taxon>Retaria</taxon>
        <taxon>Foraminifera</taxon>
        <taxon>Monothalamids</taxon>
        <taxon>Reticulomyxidae</taxon>
        <taxon>Reticulomyxa</taxon>
    </lineage>
</organism>
<feature type="non-terminal residue" evidence="1">
    <location>
        <position position="1"/>
    </location>
</feature>
<dbReference type="EMBL" id="ASPP01036872">
    <property type="protein sequence ID" value="ETO02028.1"/>
    <property type="molecule type" value="Genomic_DNA"/>
</dbReference>
<reference evidence="1 2" key="1">
    <citation type="journal article" date="2013" name="Curr. Biol.">
        <title>The Genome of the Foraminiferan Reticulomyxa filosa.</title>
        <authorList>
            <person name="Glockner G."/>
            <person name="Hulsmann N."/>
            <person name="Schleicher M."/>
            <person name="Noegel A.A."/>
            <person name="Eichinger L."/>
            <person name="Gallinger C."/>
            <person name="Pawlowski J."/>
            <person name="Sierra R."/>
            <person name="Euteneuer U."/>
            <person name="Pillet L."/>
            <person name="Moustafa A."/>
            <person name="Platzer M."/>
            <person name="Groth M."/>
            <person name="Szafranski K."/>
            <person name="Schliwa M."/>
        </authorList>
    </citation>
    <scope>NUCLEOTIDE SEQUENCE [LARGE SCALE GENOMIC DNA]</scope>
</reference>
<feature type="non-terminal residue" evidence="1">
    <location>
        <position position="108"/>
    </location>
</feature>
<protein>
    <submittedName>
        <fullName evidence="1">Uncharacterized protein</fullName>
    </submittedName>
</protein>
<keyword evidence="2" id="KW-1185">Reference proteome</keyword>
<proteinExistence type="predicted"/>
<evidence type="ECO:0000313" key="2">
    <source>
        <dbReference type="Proteomes" id="UP000023152"/>
    </source>
</evidence>
<dbReference type="Proteomes" id="UP000023152">
    <property type="component" value="Unassembled WGS sequence"/>
</dbReference>
<evidence type="ECO:0000313" key="1">
    <source>
        <dbReference type="EMBL" id="ETO02028.1"/>
    </source>
</evidence>
<name>X6LJA9_RETFI</name>
<sequence>NEKNRELYAKCIGFLSTKLNKKQLDDVFECLNGLQDENTCIRALCEQSLETISTKSNDRQLDRVFSAFIPGSRTGFEITPEKLNDKQLEGVFSALPKEKWFYFDSYKR</sequence>